<keyword evidence="2" id="KW-0812">Transmembrane</keyword>
<keyword evidence="2" id="KW-0472">Membrane</keyword>
<protein>
    <submittedName>
        <fullName evidence="3">Uncharacterized protein</fullName>
    </submittedName>
</protein>
<evidence type="ECO:0000313" key="4">
    <source>
        <dbReference type="Proteomes" id="UP001153069"/>
    </source>
</evidence>
<dbReference type="Proteomes" id="UP001153069">
    <property type="component" value="Unassembled WGS sequence"/>
</dbReference>
<dbReference type="AlphaFoldDB" id="A0A9N8DFN9"/>
<feature type="transmembrane region" description="Helical" evidence="2">
    <location>
        <begin position="6"/>
        <end position="25"/>
    </location>
</feature>
<comment type="caution">
    <text evidence="3">The sequence shown here is derived from an EMBL/GenBank/DDBJ whole genome shotgun (WGS) entry which is preliminary data.</text>
</comment>
<gene>
    <name evidence="3" type="ORF">SEMRO_70_G038750.1</name>
</gene>
<evidence type="ECO:0000256" key="1">
    <source>
        <dbReference type="SAM" id="MobiDB-lite"/>
    </source>
</evidence>
<accession>A0A9N8DFN9</accession>
<keyword evidence="2" id="KW-1133">Transmembrane helix</keyword>
<feature type="region of interest" description="Disordered" evidence="1">
    <location>
        <begin position="723"/>
        <end position="762"/>
    </location>
</feature>
<dbReference type="EMBL" id="CAICTM010000069">
    <property type="protein sequence ID" value="CAB9499831.1"/>
    <property type="molecule type" value="Genomic_DNA"/>
</dbReference>
<evidence type="ECO:0000313" key="3">
    <source>
        <dbReference type="EMBL" id="CAB9499831.1"/>
    </source>
</evidence>
<name>A0A9N8DFN9_9STRA</name>
<dbReference type="OrthoDB" id="10645250at2759"/>
<feature type="transmembrane region" description="Helical" evidence="2">
    <location>
        <begin position="694"/>
        <end position="713"/>
    </location>
</feature>
<proteinExistence type="predicted"/>
<reference evidence="3" key="1">
    <citation type="submission" date="2020-06" db="EMBL/GenBank/DDBJ databases">
        <authorList>
            <consortium name="Plant Systems Biology data submission"/>
        </authorList>
    </citation>
    <scope>NUCLEOTIDE SEQUENCE</scope>
    <source>
        <strain evidence="3">D6</strain>
    </source>
</reference>
<organism evidence="3 4">
    <name type="scientific">Seminavis robusta</name>
    <dbReference type="NCBI Taxonomy" id="568900"/>
    <lineage>
        <taxon>Eukaryota</taxon>
        <taxon>Sar</taxon>
        <taxon>Stramenopiles</taxon>
        <taxon>Ochrophyta</taxon>
        <taxon>Bacillariophyta</taxon>
        <taxon>Bacillariophyceae</taxon>
        <taxon>Bacillariophycidae</taxon>
        <taxon>Naviculales</taxon>
        <taxon>Naviculaceae</taxon>
        <taxon>Seminavis</taxon>
    </lineage>
</organism>
<feature type="transmembrane region" description="Helical" evidence="2">
    <location>
        <begin position="636"/>
        <end position="659"/>
    </location>
</feature>
<feature type="transmembrane region" description="Helical" evidence="2">
    <location>
        <begin position="337"/>
        <end position="356"/>
    </location>
</feature>
<feature type="compositionally biased region" description="Acidic residues" evidence="1">
    <location>
        <begin position="726"/>
        <end position="739"/>
    </location>
</feature>
<feature type="compositionally biased region" description="Polar residues" evidence="1">
    <location>
        <begin position="740"/>
        <end position="753"/>
    </location>
</feature>
<feature type="transmembrane region" description="Helical" evidence="2">
    <location>
        <begin position="376"/>
        <end position="395"/>
    </location>
</feature>
<keyword evidence="4" id="KW-1185">Reference proteome</keyword>
<feature type="transmembrane region" description="Helical" evidence="2">
    <location>
        <begin position="94"/>
        <end position="112"/>
    </location>
</feature>
<sequence length="775" mass="86982">MTVSFGMLGIVLMLDVCFIVNYFVVRALRQWTNAQQARERLQASRGIKKIKKDEPAVSGDLEFYGDVMFSIFFQSVRLEPMGVRKFPDWKPIPYRFGLVSTCIIVATSTILLSPDLLVKHLGISSVTLDADLCVAESYDSGIDALKEDLYNVTNLLAARQQSHVMRELHRALINDTSLYGVPPYQCPSRGDVSGLKEDWNSSASFFPSFCQAALEAAVQVASERECYQEICECPTLPDSPVFQVVGLADKEFCGAEVCIEVPHPCPPHADDIQDFAEAALEDYRLIQLEAAEKRFSNMTATRSANDRYPTAETLENTHTTATETADKILHQVDVASYIYIGYSCLALFFPSPLILFRMPYWPAVKRFLFGVQKPYFICFVVALWWGIEYFQAVWYSPDLRLFLKNIRSGDPCFVDADYLLERQSVLNEVCQELLPLHPVFNSSAVTVTDVVREIGFFADSCNCPFPNQHTSKLFALFNPNLREIGFNVTQSFCGGDISDNCVTMYIPNENISFLGNTSICTNTTASRHLVWESHHDASQKTPWYELWIASGFMATLLIKVAVANFGLALMELADPFVVCAGEFLWMPSSFGNGKLSMEDGADSNSNRHLLEVFDEHGRALPKEMVQKWFKAKQRSLFHCAASKSLIWGILVHLCLINLFESVYTEVYENFFIADEITDDAPPLHQMLEERDMNVLAACLGTAGAIMVLGCYIIRNLNRMKQHEMDNMGDTDGESSDSDIGEQQQELAIRNSSRPPIITEAEAGVELANPSFFTTD</sequence>
<evidence type="ECO:0000256" key="2">
    <source>
        <dbReference type="SAM" id="Phobius"/>
    </source>
</evidence>
<feature type="transmembrane region" description="Helical" evidence="2">
    <location>
        <begin position="546"/>
        <end position="567"/>
    </location>
</feature>